<accession>A0A109MYU2</accession>
<gene>
    <name evidence="10" type="ORF">AS888_18450</name>
</gene>
<feature type="domain" description="PhoU" evidence="9">
    <location>
        <begin position="121"/>
        <end position="204"/>
    </location>
</feature>
<keyword evidence="6 7" id="KW-0592">Phosphate transport</keyword>
<proteinExistence type="inferred from homology"/>
<dbReference type="GO" id="GO:0030643">
    <property type="term" value="P:intracellular phosphate ion homeostasis"/>
    <property type="evidence" value="ECO:0007669"/>
    <property type="project" value="InterPro"/>
</dbReference>
<keyword evidence="5 7" id="KW-0963">Cytoplasm</keyword>
<reference evidence="10 11" key="1">
    <citation type="submission" date="2015-11" db="EMBL/GenBank/DDBJ databases">
        <title>Genome Sequence of Bacillus simplex strain VanAntwerpen2.</title>
        <authorList>
            <person name="Couger M.B."/>
        </authorList>
    </citation>
    <scope>NUCLEOTIDE SEQUENCE [LARGE SCALE GENOMIC DNA]</scope>
    <source>
        <strain evidence="10 11">VanAntwerpen02</strain>
    </source>
</reference>
<keyword evidence="4 7" id="KW-0813">Transport</keyword>
<comment type="subunit">
    <text evidence="3 7">Homodimer.</text>
</comment>
<dbReference type="RefSeq" id="WP_061141977.1">
    <property type="nucleotide sequence ID" value="NZ_LNNH01000017.1"/>
</dbReference>
<organism evidence="10 11">
    <name type="scientific">Peribacillus simplex</name>
    <dbReference type="NCBI Taxonomy" id="1478"/>
    <lineage>
        <taxon>Bacteria</taxon>
        <taxon>Bacillati</taxon>
        <taxon>Bacillota</taxon>
        <taxon>Bacilli</taxon>
        <taxon>Bacillales</taxon>
        <taxon>Bacillaceae</taxon>
        <taxon>Peribacillus</taxon>
    </lineage>
</organism>
<comment type="similarity">
    <text evidence="2 7">Belongs to the PhoU family.</text>
</comment>
<evidence type="ECO:0000313" key="10">
    <source>
        <dbReference type="EMBL" id="KWW20350.1"/>
    </source>
</evidence>
<dbReference type="PIRSF" id="PIRSF003107">
    <property type="entry name" value="PhoU"/>
    <property type="match status" value="1"/>
</dbReference>
<protein>
    <recommendedName>
        <fullName evidence="7">Phosphate-specific transport system accessory protein PhoU</fullName>
    </recommendedName>
</protein>
<dbReference type="PANTHER" id="PTHR42930:SF3">
    <property type="entry name" value="PHOSPHATE-SPECIFIC TRANSPORT SYSTEM ACCESSORY PROTEIN PHOU"/>
    <property type="match status" value="1"/>
</dbReference>
<comment type="function">
    <text evidence="7">Plays a role in the regulation of phosphate uptake.</text>
</comment>
<evidence type="ECO:0000256" key="1">
    <source>
        <dbReference type="ARBA" id="ARBA00004496"/>
    </source>
</evidence>
<name>A0A109MYU2_9BACI</name>
<evidence type="ECO:0000313" key="11">
    <source>
        <dbReference type="Proteomes" id="UP000064189"/>
    </source>
</evidence>
<dbReference type="GO" id="GO:0005737">
    <property type="term" value="C:cytoplasm"/>
    <property type="evidence" value="ECO:0007669"/>
    <property type="project" value="UniProtKB-SubCell"/>
</dbReference>
<evidence type="ECO:0000256" key="7">
    <source>
        <dbReference type="PIRNR" id="PIRNR003107"/>
    </source>
</evidence>
<evidence type="ECO:0000259" key="9">
    <source>
        <dbReference type="Pfam" id="PF01895"/>
    </source>
</evidence>
<evidence type="ECO:0000256" key="2">
    <source>
        <dbReference type="ARBA" id="ARBA00008107"/>
    </source>
</evidence>
<evidence type="ECO:0000256" key="4">
    <source>
        <dbReference type="ARBA" id="ARBA00022448"/>
    </source>
</evidence>
<evidence type="ECO:0000256" key="8">
    <source>
        <dbReference type="SAM" id="Coils"/>
    </source>
</evidence>
<dbReference type="NCBIfam" id="TIGR02135">
    <property type="entry name" value="phoU_full"/>
    <property type="match status" value="1"/>
</dbReference>
<dbReference type="FunFam" id="1.20.58.220:FF:000004">
    <property type="entry name" value="Phosphate-specific transport system accessory protein PhoU"/>
    <property type="match status" value="1"/>
</dbReference>
<keyword evidence="11" id="KW-1185">Reference proteome</keyword>
<evidence type="ECO:0000256" key="3">
    <source>
        <dbReference type="ARBA" id="ARBA00011738"/>
    </source>
</evidence>
<dbReference type="InterPro" id="IPR026022">
    <property type="entry name" value="PhoU_dom"/>
</dbReference>
<dbReference type="EMBL" id="LNNH01000017">
    <property type="protein sequence ID" value="KWW20350.1"/>
    <property type="molecule type" value="Genomic_DNA"/>
</dbReference>
<dbReference type="GO" id="GO:0045936">
    <property type="term" value="P:negative regulation of phosphate metabolic process"/>
    <property type="evidence" value="ECO:0007669"/>
    <property type="project" value="InterPro"/>
</dbReference>
<sequence length="217" mass="24880">MIVRENFELQLKELQEKVVDLANLASDAISKSFAALENRDAEAALEVIEDDTKADLLEEEINDFAILLIAKQQPVAIDLRRIIAAIKIASDIERMADFGVNIAKAAIRIGDQEFILPLTPLQQMYDITLKMIELSIEAFEKEDVVLSREIIEMDEEVDRFYGEMIRSLLRLSDEKNLQQVTQLSFIARYLERTADHTTNIAENIYFLVRGRYIGRND</sequence>
<feature type="domain" description="PhoU" evidence="9">
    <location>
        <begin position="19"/>
        <end position="105"/>
    </location>
</feature>
<dbReference type="InterPro" id="IPR038078">
    <property type="entry name" value="PhoU-like_sf"/>
</dbReference>
<dbReference type="Proteomes" id="UP000064189">
    <property type="component" value="Unassembled WGS sequence"/>
</dbReference>
<dbReference type="PANTHER" id="PTHR42930">
    <property type="entry name" value="PHOSPHATE-SPECIFIC TRANSPORT SYSTEM ACCESSORY PROTEIN PHOU"/>
    <property type="match status" value="1"/>
</dbReference>
<comment type="subcellular location">
    <subcellularLocation>
        <location evidence="1 7">Cytoplasm</location>
    </subcellularLocation>
</comment>
<dbReference type="AlphaFoldDB" id="A0A109MYU2"/>
<dbReference type="Pfam" id="PF01895">
    <property type="entry name" value="PhoU"/>
    <property type="match status" value="2"/>
</dbReference>
<dbReference type="Gene3D" id="1.20.58.220">
    <property type="entry name" value="Phosphate transport system protein phou homolog 2, domain 2"/>
    <property type="match status" value="1"/>
</dbReference>
<feature type="coiled-coil region" evidence="8">
    <location>
        <begin position="4"/>
        <end position="31"/>
    </location>
</feature>
<dbReference type="InterPro" id="IPR028366">
    <property type="entry name" value="PhoU"/>
</dbReference>
<dbReference type="GO" id="GO:0006817">
    <property type="term" value="P:phosphate ion transport"/>
    <property type="evidence" value="ECO:0007669"/>
    <property type="project" value="UniProtKB-KW"/>
</dbReference>
<comment type="caution">
    <text evidence="10">The sequence shown here is derived from an EMBL/GenBank/DDBJ whole genome shotgun (WGS) entry which is preliminary data.</text>
</comment>
<keyword evidence="8" id="KW-0175">Coiled coil</keyword>
<dbReference type="SUPFAM" id="SSF109755">
    <property type="entry name" value="PhoU-like"/>
    <property type="match status" value="1"/>
</dbReference>
<evidence type="ECO:0000256" key="6">
    <source>
        <dbReference type="ARBA" id="ARBA00022592"/>
    </source>
</evidence>
<evidence type="ECO:0000256" key="5">
    <source>
        <dbReference type="ARBA" id="ARBA00022490"/>
    </source>
</evidence>